<sequence length="643" mass="68854">MLAPSLARARTRTRRSQLVVLPHTLASHPALAQPLALARPYAAARTPHFTTPDQPLHSTPRHPTSPTALSQDDYAPPVLSIGLTFRRVFRYAVFASVGIVLTVATGYAGTHAWIEWSQLGRPKVAREDDPDEWLDEREGWSGLHTTRGGGTDPRLGVKARIAVRAAYFAQTSGTGNAAVMPAETHVSSPGAAAGTTRPGGRVISSEDELASLGSQVNDSSWLEAEQYLVTALSLAHVKGISLVESLEWEKHVEQGGVDRAAVELEERLAGIRELIGGRPRLEAARDGWEKIYYALSSSPTSDPARRDEHGWEVREKVKASRKMAEVSARIAELWREGSDERRAENRRAEGWFVGGLVPALAVSEGQSLKGEALDKLVPGGDGNGKSASPKSSWFAFWSRRQPTSSSTSSAAGLSPELAHLVALIPSAPAAPLSPATHRSILSSLISLETFLARRRDDPTSTASSRLPPTLPAAQAIQSAALDYARTLLERCDPLPSVVHLTSSSPSLPPPASLSRALSTLFYTTRLAALQTHNAECTLALSSPRPSSLALSSSLSSIREAITSAQMVVDASAALEARLETARTMFGVGGESEEEKAFGACLKRVRRDAERVVKIAEGLDEVVSGMGGRKKKGLYFGRETGYGT</sequence>
<feature type="region of interest" description="Disordered" evidence="1">
    <location>
        <begin position="46"/>
        <end position="71"/>
    </location>
</feature>
<accession>A0A511KGU1</accession>
<evidence type="ECO:0000313" key="3">
    <source>
        <dbReference type="Proteomes" id="UP000321518"/>
    </source>
</evidence>
<gene>
    <name evidence="2" type="ORF">Rt10032_c08g3605</name>
</gene>
<organism evidence="2 3">
    <name type="scientific">Rhodotorula toruloides</name>
    <name type="common">Yeast</name>
    <name type="synonym">Rhodosporidium toruloides</name>
    <dbReference type="NCBI Taxonomy" id="5286"/>
    <lineage>
        <taxon>Eukaryota</taxon>
        <taxon>Fungi</taxon>
        <taxon>Dikarya</taxon>
        <taxon>Basidiomycota</taxon>
        <taxon>Pucciniomycotina</taxon>
        <taxon>Microbotryomycetes</taxon>
        <taxon>Sporidiobolales</taxon>
        <taxon>Sporidiobolaceae</taxon>
        <taxon>Rhodotorula</taxon>
    </lineage>
</organism>
<name>A0A511KGU1_RHOTO</name>
<evidence type="ECO:0000256" key="1">
    <source>
        <dbReference type="SAM" id="MobiDB-lite"/>
    </source>
</evidence>
<dbReference type="Proteomes" id="UP000321518">
    <property type="component" value="Unassembled WGS sequence"/>
</dbReference>
<protein>
    <submittedName>
        <fullName evidence="2">Serine/arginine repetitive matrix protein 2</fullName>
    </submittedName>
</protein>
<comment type="caution">
    <text evidence="2">The sequence shown here is derived from an EMBL/GenBank/DDBJ whole genome shotgun (WGS) entry which is preliminary data.</text>
</comment>
<proteinExistence type="predicted"/>
<dbReference type="AlphaFoldDB" id="A0A511KGU1"/>
<evidence type="ECO:0000313" key="2">
    <source>
        <dbReference type="EMBL" id="GEM09588.1"/>
    </source>
</evidence>
<reference evidence="2 3" key="1">
    <citation type="submission" date="2019-07" db="EMBL/GenBank/DDBJ databases">
        <title>Rhodotorula toruloides NBRC10032 genome sequencing.</title>
        <authorList>
            <person name="Shida Y."/>
            <person name="Takaku H."/>
            <person name="Ogasawara W."/>
            <person name="Mori K."/>
        </authorList>
    </citation>
    <scope>NUCLEOTIDE SEQUENCE [LARGE SCALE GENOMIC DNA]</scope>
    <source>
        <strain evidence="2 3">NBRC10032</strain>
    </source>
</reference>
<dbReference type="OrthoDB" id="2524554at2759"/>
<dbReference type="EMBL" id="BJWK01000008">
    <property type="protein sequence ID" value="GEM09588.1"/>
    <property type="molecule type" value="Genomic_DNA"/>
</dbReference>
<feature type="compositionally biased region" description="Polar residues" evidence="1">
    <location>
        <begin position="48"/>
        <end position="70"/>
    </location>
</feature>